<dbReference type="VEuPathDB" id="FungiDB:CC77DRAFT_933850"/>
<dbReference type="AlphaFoldDB" id="A0A4Q4NFA1"/>
<organism evidence="1 2">
    <name type="scientific">Alternaria alternata</name>
    <name type="common">Alternaria rot fungus</name>
    <name type="synonym">Torula alternata</name>
    <dbReference type="NCBI Taxonomy" id="5599"/>
    <lineage>
        <taxon>Eukaryota</taxon>
        <taxon>Fungi</taxon>
        <taxon>Dikarya</taxon>
        <taxon>Ascomycota</taxon>
        <taxon>Pezizomycotina</taxon>
        <taxon>Dothideomycetes</taxon>
        <taxon>Pleosporomycetidae</taxon>
        <taxon>Pleosporales</taxon>
        <taxon>Pleosporineae</taxon>
        <taxon>Pleosporaceae</taxon>
        <taxon>Alternaria</taxon>
        <taxon>Alternaria sect. Alternaria</taxon>
        <taxon>Alternaria alternata complex</taxon>
    </lineage>
</organism>
<evidence type="ECO:0000313" key="1">
    <source>
        <dbReference type="EMBL" id="RYN74490.1"/>
    </source>
</evidence>
<evidence type="ECO:0000313" key="2">
    <source>
        <dbReference type="Proteomes" id="UP000291422"/>
    </source>
</evidence>
<protein>
    <recommendedName>
        <fullName evidence="3">Nudix hydrolase domain-containing protein</fullName>
    </recommendedName>
</protein>
<accession>A0A4Q4NFA1</accession>
<proteinExistence type="predicted"/>
<name>A0A4Q4NFA1_ALTAL</name>
<comment type="caution">
    <text evidence="1">The sequence shown here is derived from an EMBL/GenBank/DDBJ whole genome shotgun (WGS) entry which is preliminary data.</text>
</comment>
<gene>
    <name evidence="1" type="ORF">AA0117_g6931</name>
</gene>
<reference evidence="2" key="1">
    <citation type="journal article" date="2019" name="bioRxiv">
        <title>Genomics, evolutionary history and diagnostics of the Alternaria alternata species group including apple and Asian pear pathotypes.</title>
        <authorList>
            <person name="Armitage A.D."/>
            <person name="Cockerton H.M."/>
            <person name="Sreenivasaprasad S."/>
            <person name="Woodhall J.W."/>
            <person name="Lane C.R."/>
            <person name="Harrison R.J."/>
            <person name="Clarkson J.P."/>
        </authorList>
    </citation>
    <scope>NUCLEOTIDE SEQUENCE [LARGE SCALE GENOMIC DNA]</scope>
    <source>
        <strain evidence="2">FERA 1177</strain>
    </source>
</reference>
<dbReference type="Proteomes" id="UP000291422">
    <property type="component" value="Unassembled WGS sequence"/>
</dbReference>
<dbReference type="EMBL" id="PDXD01000017">
    <property type="protein sequence ID" value="RYN74490.1"/>
    <property type="molecule type" value="Genomic_DNA"/>
</dbReference>
<sequence>MPSAFQSHMQLPVSTTTANAILLLILRPKEDVRTRDTKDIQYVVFIEPHQARARNEPYLELPKGAFDASGNITGPLVEEMSQELSLKFRKEELINLTSLMIQKPHCRQDSRHPDAVIKPKYITPSKPVILCQKNIYRKEIKDLIGRCGDEAALNEKSGFRVLGYGNLWKAGKNNAEIMAAWAMYENLLSRGDLELQIREARIGVSIGSTK</sequence>
<evidence type="ECO:0008006" key="3">
    <source>
        <dbReference type="Google" id="ProtNLM"/>
    </source>
</evidence>